<dbReference type="OrthoDB" id="2336871at2759"/>
<dbReference type="STRING" id="1849047.A0A3D8R2F1"/>
<evidence type="ECO:0000313" key="3">
    <source>
        <dbReference type="EMBL" id="RDW68101.1"/>
    </source>
</evidence>
<evidence type="ECO:0000256" key="1">
    <source>
        <dbReference type="SAM" id="MobiDB-lite"/>
    </source>
</evidence>
<reference evidence="3 4" key="1">
    <citation type="journal article" date="2018" name="IMA Fungus">
        <title>IMA Genome-F 9: Draft genome sequence of Annulohypoxylon stygium, Aspergillus mulundensis, Berkeleyomyces basicola (syn. Thielaviopsis basicola), Ceratocystis smalleyi, two Cercospora beticola strains, Coleophoma cylindrospora, Fusarium fracticaudum, Phialophora cf. hyalina, and Morchella septimelata.</title>
        <authorList>
            <person name="Wingfield B.D."/>
            <person name="Bills G.F."/>
            <person name="Dong Y."/>
            <person name="Huang W."/>
            <person name="Nel W.J."/>
            <person name="Swalarsk-Parry B.S."/>
            <person name="Vaghefi N."/>
            <person name="Wilken P.M."/>
            <person name="An Z."/>
            <person name="de Beer Z.W."/>
            <person name="De Vos L."/>
            <person name="Chen L."/>
            <person name="Duong T.A."/>
            <person name="Gao Y."/>
            <person name="Hammerbacher A."/>
            <person name="Kikkert J.R."/>
            <person name="Li Y."/>
            <person name="Li H."/>
            <person name="Li K."/>
            <person name="Li Q."/>
            <person name="Liu X."/>
            <person name="Ma X."/>
            <person name="Naidoo K."/>
            <person name="Pethybridge S.J."/>
            <person name="Sun J."/>
            <person name="Steenkamp E.T."/>
            <person name="van der Nest M.A."/>
            <person name="van Wyk S."/>
            <person name="Wingfield M.J."/>
            <person name="Xiong C."/>
            <person name="Yue Q."/>
            <person name="Zhang X."/>
        </authorList>
    </citation>
    <scope>NUCLEOTIDE SEQUENCE [LARGE SCALE GENOMIC DNA]</scope>
    <source>
        <strain evidence="3 4">BP6252</strain>
    </source>
</reference>
<dbReference type="PANTHER" id="PTHR34587:SF2">
    <property type="entry name" value="G-PROTEIN COUPLED RECEPTORS FAMILY 1 PROFILE DOMAIN-CONTAINING PROTEIN"/>
    <property type="match status" value="1"/>
</dbReference>
<comment type="caution">
    <text evidence="3">The sequence shown here is derived from an EMBL/GenBank/DDBJ whole genome shotgun (WGS) entry which is preliminary data.</text>
</comment>
<feature type="compositionally biased region" description="Basic residues" evidence="1">
    <location>
        <begin position="364"/>
        <end position="374"/>
    </location>
</feature>
<gene>
    <name evidence="3" type="ORF">BP6252_09497</name>
</gene>
<evidence type="ECO:0008006" key="5">
    <source>
        <dbReference type="Google" id="ProtNLM"/>
    </source>
</evidence>
<keyword evidence="4" id="KW-1185">Reference proteome</keyword>
<feature type="chain" id="PRO_5017805436" description="Ribosomal protein s17" evidence="2">
    <location>
        <begin position="20"/>
        <end position="374"/>
    </location>
</feature>
<dbReference type="Proteomes" id="UP000256645">
    <property type="component" value="Unassembled WGS sequence"/>
</dbReference>
<dbReference type="EMBL" id="PDLM01000010">
    <property type="protein sequence ID" value="RDW68101.1"/>
    <property type="molecule type" value="Genomic_DNA"/>
</dbReference>
<organism evidence="3 4">
    <name type="scientific">Coleophoma cylindrospora</name>
    <dbReference type="NCBI Taxonomy" id="1849047"/>
    <lineage>
        <taxon>Eukaryota</taxon>
        <taxon>Fungi</taxon>
        <taxon>Dikarya</taxon>
        <taxon>Ascomycota</taxon>
        <taxon>Pezizomycotina</taxon>
        <taxon>Leotiomycetes</taxon>
        <taxon>Helotiales</taxon>
        <taxon>Dermateaceae</taxon>
        <taxon>Coleophoma</taxon>
    </lineage>
</organism>
<dbReference type="AlphaFoldDB" id="A0A3D8R2F1"/>
<feature type="signal peptide" evidence="2">
    <location>
        <begin position="1"/>
        <end position="19"/>
    </location>
</feature>
<evidence type="ECO:0000313" key="4">
    <source>
        <dbReference type="Proteomes" id="UP000256645"/>
    </source>
</evidence>
<feature type="compositionally biased region" description="Low complexity" evidence="1">
    <location>
        <begin position="306"/>
        <end position="363"/>
    </location>
</feature>
<proteinExistence type="predicted"/>
<feature type="region of interest" description="Disordered" evidence="1">
    <location>
        <begin position="306"/>
        <end position="374"/>
    </location>
</feature>
<keyword evidence="2" id="KW-0732">Signal</keyword>
<sequence>MQFSKVAAAACFFATYASATPSPTIDERASSGSGTTLSANAIQSGSFLDGSTEVGAAEVGQAKSATSTNNFINTCSGKTLTNGLQILTGSCNGIPMGDIPAKTAMVSSVITFPQTNGKAIASDTDFTITVQMTNMVTGSFTNADATYYAAPQALSGGKVVGHTHVTVQDMGSSLNPTTALDPTQFAFFKGINTAADSQGVLSATVTGGLPAGNYRICTLASASNHQPVLMPVAQRGTADDCTKFTVSGSGTTANAASNSGSGGVAAAAAAASAVAVGAGVPDPNASSAAAAASAAATSATKATTTAKAAKATTTAKAATSKATTTTKAAKATTTTKATSKATTTTKAGKAAATTTTSKGSAKATGKKARREFIS</sequence>
<dbReference type="InterPro" id="IPR053216">
    <property type="entry name" value="Appressorial_penetr-assoc"/>
</dbReference>
<protein>
    <recommendedName>
        <fullName evidence="5">Ribosomal protein s17</fullName>
    </recommendedName>
</protein>
<evidence type="ECO:0000256" key="2">
    <source>
        <dbReference type="SAM" id="SignalP"/>
    </source>
</evidence>
<name>A0A3D8R2F1_9HELO</name>
<accession>A0A3D8R2F1</accession>
<dbReference type="PANTHER" id="PTHR34587">
    <property type="entry name" value="VWFA DOMAIN-CONTAINING PROTEIN"/>
    <property type="match status" value="1"/>
</dbReference>